<dbReference type="InterPro" id="IPR005016">
    <property type="entry name" value="TDE1/TMS"/>
</dbReference>
<feature type="transmembrane region" description="Helical" evidence="7">
    <location>
        <begin position="220"/>
        <end position="239"/>
    </location>
</feature>
<evidence type="ECO:0000256" key="3">
    <source>
        <dbReference type="ARBA" id="ARBA00022692"/>
    </source>
</evidence>
<gene>
    <name evidence="8" type="ORF">PPERSA_12077</name>
</gene>
<feature type="region of interest" description="Disordered" evidence="6">
    <location>
        <begin position="317"/>
        <end position="372"/>
    </location>
</feature>
<dbReference type="OMA" id="KSPQWWD"/>
<dbReference type="OrthoDB" id="5963193at2759"/>
<evidence type="ECO:0000313" key="9">
    <source>
        <dbReference type="Proteomes" id="UP000054937"/>
    </source>
</evidence>
<dbReference type="EMBL" id="LDAU01000013">
    <property type="protein sequence ID" value="KRX10953.1"/>
    <property type="molecule type" value="Genomic_DNA"/>
</dbReference>
<name>A0A0V0R907_PSEPJ</name>
<feature type="transmembrane region" description="Helical" evidence="7">
    <location>
        <begin position="389"/>
        <end position="412"/>
    </location>
</feature>
<feature type="transmembrane region" description="Helical" evidence="7">
    <location>
        <begin position="282"/>
        <end position="302"/>
    </location>
</feature>
<feature type="transmembrane region" description="Helical" evidence="7">
    <location>
        <begin position="432"/>
        <end position="452"/>
    </location>
</feature>
<organism evidence="8 9">
    <name type="scientific">Pseudocohnilembus persalinus</name>
    <name type="common">Ciliate</name>
    <dbReference type="NCBI Taxonomy" id="266149"/>
    <lineage>
        <taxon>Eukaryota</taxon>
        <taxon>Sar</taxon>
        <taxon>Alveolata</taxon>
        <taxon>Ciliophora</taxon>
        <taxon>Intramacronucleata</taxon>
        <taxon>Oligohymenophorea</taxon>
        <taxon>Scuticociliatia</taxon>
        <taxon>Philasterida</taxon>
        <taxon>Pseudocohnilembidae</taxon>
        <taxon>Pseudocohnilembus</taxon>
    </lineage>
</organism>
<dbReference type="Pfam" id="PF03348">
    <property type="entry name" value="Serinc"/>
    <property type="match status" value="1"/>
</dbReference>
<proteinExistence type="inferred from homology"/>
<dbReference type="Proteomes" id="UP000054937">
    <property type="component" value="Unassembled WGS sequence"/>
</dbReference>
<evidence type="ECO:0000256" key="7">
    <source>
        <dbReference type="SAM" id="Phobius"/>
    </source>
</evidence>
<sequence length="462" mass="53332">MCIGLCIRGACCCCEACCNDCCKLLKFKLNISIRQQMRMAYISLSFCAIIFAVFLKYIAPSSLGFWTVFIHCPEQSGGGLLCLGVSAVYRMSAALALTYLVLLVACLMRDDCARFLNESFWCLKIFLVLGLFFGFMFVNNSIFQVYAEISQYASVAFLLFQIVMLIDIFYLIGEKMKYLYDEGYNIMGPVLIGTALILYSLTFLFVYYNFQWFPCNQTINIVNLFLIIVLTALIFTGYFPNGSLITGGFVSLYLTFQIWSSLNNNENQECNHFSQLGEGLPFKLQVGFGVFFMTVSLLYIALLKYEDLSQAQNQSQTINVHPNTNPGLFDQNKKDSDDDRDFLERFSDIDDEEDNNNKQQGVNSYSSLHKQNQKQIRRQKRLRDYQSNYYINFHLIMLFCSFYSAMLLTNWGAPNLNDMNWTQYKSSDTSRYINLFCSYVSWGIYIWTLIAPKIFPDRDFSR</sequence>
<feature type="transmembrane region" description="Helical" evidence="7">
    <location>
        <begin position="120"/>
        <end position="143"/>
    </location>
</feature>
<comment type="similarity">
    <text evidence="2">Belongs to the TDE1 family.</text>
</comment>
<dbReference type="PANTHER" id="PTHR10383:SF9">
    <property type="entry name" value="SERINE INCORPORATOR, ISOFORM F"/>
    <property type="match status" value="1"/>
</dbReference>
<evidence type="ECO:0000256" key="6">
    <source>
        <dbReference type="SAM" id="MobiDB-lite"/>
    </source>
</evidence>
<accession>A0A0V0R907</accession>
<dbReference type="PANTHER" id="PTHR10383">
    <property type="entry name" value="SERINE INCORPORATOR"/>
    <property type="match status" value="1"/>
</dbReference>
<feature type="transmembrane region" description="Helical" evidence="7">
    <location>
        <begin position="149"/>
        <end position="172"/>
    </location>
</feature>
<evidence type="ECO:0000256" key="4">
    <source>
        <dbReference type="ARBA" id="ARBA00022989"/>
    </source>
</evidence>
<feature type="transmembrane region" description="Helical" evidence="7">
    <location>
        <begin position="39"/>
        <end position="59"/>
    </location>
</feature>
<reference evidence="8 9" key="1">
    <citation type="journal article" date="2015" name="Sci. Rep.">
        <title>Genome of the facultative scuticociliatosis pathogen Pseudocohnilembus persalinus provides insight into its virulence through horizontal gene transfer.</title>
        <authorList>
            <person name="Xiong J."/>
            <person name="Wang G."/>
            <person name="Cheng J."/>
            <person name="Tian M."/>
            <person name="Pan X."/>
            <person name="Warren A."/>
            <person name="Jiang C."/>
            <person name="Yuan D."/>
            <person name="Miao W."/>
        </authorList>
    </citation>
    <scope>NUCLEOTIDE SEQUENCE [LARGE SCALE GENOMIC DNA]</scope>
    <source>
        <strain evidence="8">36N120E</strain>
    </source>
</reference>
<feature type="transmembrane region" description="Helical" evidence="7">
    <location>
        <begin position="87"/>
        <end position="108"/>
    </location>
</feature>
<keyword evidence="5 7" id="KW-0472">Membrane</keyword>
<feature type="transmembrane region" description="Helical" evidence="7">
    <location>
        <begin position="184"/>
        <end position="208"/>
    </location>
</feature>
<feature type="compositionally biased region" description="Polar residues" evidence="6">
    <location>
        <begin position="317"/>
        <end position="326"/>
    </location>
</feature>
<dbReference type="AlphaFoldDB" id="A0A0V0R907"/>
<dbReference type="InParanoid" id="A0A0V0R907"/>
<comment type="caution">
    <text evidence="8">The sequence shown here is derived from an EMBL/GenBank/DDBJ whole genome shotgun (WGS) entry which is preliminary data.</text>
</comment>
<dbReference type="GO" id="GO:0016020">
    <property type="term" value="C:membrane"/>
    <property type="evidence" value="ECO:0007669"/>
    <property type="project" value="UniProtKB-SubCell"/>
</dbReference>
<feature type="compositionally biased region" description="Polar residues" evidence="6">
    <location>
        <begin position="357"/>
        <end position="369"/>
    </location>
</feature>
<evidence type="ECO:0000313" key="8">
    <source>
        <dbReference type="EMBL" id="KRX10953.1"/>
    </source>
</evidence>
<comment type="subcellular location">
    <subcellularLocation>
        <location evidence="1">Membrane</location>
        <topology evidence="1">Multi-pass membrane protein</topology>
    </subcellularLocation>
</comment>
<evidence type="ECO:0000256" key="2">
    <source>
        <dbReference type="ARBA" id="ARBA00006665"/>
    </source>
</evidence>
<keyword evidence="9" id="KW-1185">Reference proteome</keyword>
<protein>
    <recommendedName>
        <fullName evidence="10">TMS membrane protein/tumor differentially expressed protein</fullName>
    </recommendedName>
</protein>
<feature type="transmembrane region" description="Helical" evidence="7">
    <location>
        <begin position="244"/>
        <end position="262"/>
    </location>
</feature>
<keyword evidence="4 7" id="KW-1133">Transmembrane helix</keyword>
<evidence type="ECO:0000256" key="1">
    <source>
        <dbReference type="ARBA" id="ARBA00004141"/>
    </source>
</evidence>
<keyword evidence="3 7" id="KW-0812">Transmembrane</keyword>
<evidence type="ECO:0008006" key="10">
    <source>
        <dbReference type="Google" id="ProtNLM"/>
    </source>
</evidence>
<evidence type="ECO:0000256" key="5">
    <source>
        <dbReference type="ARBA" id="ARBA00023136"/>
    </source>
</evidence>
<feature type="compositionally biased region" description="Basic and acidic residues" evidence="6">
    <location>
        <begin position="331"/>
        <end position="348"/>
    </location>
</feature>